<evidence type="ECO:0000256" key="3">
    <source>
        <dbReference type="ARBA" id="ARBA00006428"/>
    </source>
</evidence>
<comment type="catalytic activity">
    <reaction evidence="16 17">
        <text>riboflavin + CTP = CDP + FMN + H(+)</text>
        <dbReference type="Rhea" id="RHEA:25021"/>
        <dbReference type="ChEBI" id="CHEBI:15378"/>
        <dbReference type="ChEBI" id="CHEBI:37563"/>
        <dbReference type="ChEBI" id="CHEBI:57986"/>
        <dbReference type="ChEBI" id="CHEBI:58069"/>
        <dbReference type="ChEBI" id="CHEBI:58210"/>
        <dbReference type="EC" id="2.7.1.161"/>
    </reaction>
</comment>
<dbReference type="Gene3D" id="1.10.10.10">
    <property type="entry name" value="Winged helix-like DNA-binding domain superfamily/Winged helix DNA-binding domain"/>
    <property type="match status" value="1"/>
</dbReference>
<dbReference type="EMBL" id="CP091092">
    <property type="protein sequence ID" value="WFN36212.1"/>
    <property type="molecule type" value="Genomic_DNA"/>
</dbReference>
<evidence type="ECO:0000256" key="5">
    <source>
        <dbReference type="ARBA" id="ARBA00017394"/>
    </source>
</evidence>
<name>A0AAF0FPQ9_9EURY</name>
<dbReference type="EC" id="2.7.1.161" evidence="4 17"/>
<evidence type="ECO:0000256" key="11">
    <source>
        <dbReference type="ARBA" id="ARBA00022777"/>
    </source>
</evidence>
<protein>
    <recommendedName>
        <fullName evidence="5 17">Riboflavin kinase</fullName>
        <shortName evidence="17">RFK</shortName>
        <ecNumber evidence="4 17">2.7.1.161</ecNumber>
    </recommendedName>
    <alternativeName>
        <fullName evidence="14 17">CTP-dependent riboflavin kinase</fullName>
    </alternativeName>
    <alternativeName>
        <fullName evidence="15 17">CTP:riboflavin 5'-phosphotransferase</fullName>
    </alternativeName>
    <alternativeName>
        <fullName evidence="13 17">Flavokinase</fullName>
    </alternativeName>
</protein>
<comment type="pathway">
    <text evidence="2 17">Cofactor biosynthesis; FMN biosynthesis; FMN from riboflavin (CTP route): step 1/1.</text>
</comment>
<evidence type="ECO:0000256" key="7">
    <source>
        <dbReference type="ARBA" id="ARBA00022643"/>
    </source>
</evidence>
<sequence length="222" mass="24888">MVSAEDLLFLKKIGLVGGLNGQVFGSSQKVADSFNMTAMTVSRRLAALEKENLIIRNVRPDGQYFSITRAGEDLLKKEYVDYKKLFEDNAGVLWIEGEVISGLGEGRYYVSIPGYVKQFREKLGFEPYPGTLNIRIDPAGVSTRKKAELHGWVDIDGFTDDDRTFGSARCLLCRINGYRCAIIVPGRSHYPDDIIEVISEVRLREKLNLTDGSRIKVEVCLT</sequence>
<comment type="similarity">
    <text evidence="3 17">Belongs to the archaeal riboflavin kinase family.</text>
</comment>
<dbReference type="GO" id="GO:0008531">
    <property type="term" value="F:riboflavin kinase activity"/>
    <property type="evidence" value="ECO:0007669"/>
    <property type="project" value="InterPro"/>
</dbReference>
<dbReference type="InterPro" id="IPR039063">
    <property type="entry name" value="RibK_CTP-dep"/>
</dbReference>
<keyword evidence="9 17" id="KW-0479">Metal-binding</keyword>
<dbReference type="PANTHER" id="PTHR40706">
    <property type="entry name" value="RIBOFLAVIN KINASE"/>
    <property type="match status" value="1"/>
</dbReference>
<evidence type="ECO:0000256" key="2">
    <source>
        <dbReference type="ARBA" id="ARBA00005219"/>
    </source>
</evidence>
<accession>A0AAF0FPQ9</accession>
<feature type="binding site" evidence="17">
    <location>
        <position position="133"/>
    </location>
    <ligand>
        <name>Mg(2+)</name>
        <dbReference type="ChEBI" id="CHEBI:18420"/>
    </ligand>
</feature>
<keyword evidence="11 17" id="KW-0418">Kinase</keyword>
<dbReference type="RefSeq" id="WP_278099050.1">
    <property type="nucleotide sequence ID" value="NZ_CP091092.1"/>
</dbReference>
<proteinExistence type="inferred from homology"/>
<evidence type="ECO:0000256" key="16">
    <source>
        <dbReference type="ARBA" id="ARBA00047857"/>
    </source>
</evidence>
<keyword evidence="6 17" id="KW-0285">Flavoprotein</keyword>
<dbReference type="InterPro" id="IPR023602">
    <property type="entry name" value="Riboflavin_kinase_CTP-dep"/>
</dbReference>
<evidence type="ECO:0000256" key="1">
    <source>
        <dbReference type="ARBA" id="ARBA00003072"/>
    </source>
</evidence>
<evidence type="ECO:0000256" key="14">
    <source>
        <dbReference type="ARBA" id="ARBA00030544"/>
    </source>
</evidence>
<keyword evidence="7 17" id="KW-0288">FMN</keyword>
<evidence type="ECO:0000256" key="9">
    <source>
        <dbReference type="ARBA" id="ARBA00022723"/>
    </source>
</evidence>
<evidence type="ECO:0000313" key="20">
    <source>
        <dbReference type="Proteomes" id="UP001218895"/>
    </source>
</evidence>
<organism evidence="19 20">
    <name type="scientific">Methanomicrobium antiquum</name>
    <dbReference type="NCBI Taxonomy" id="487686"/>
    <lineage>
        <taxon>Archaea</taxon>
        <taxon>Methanobacteriati</taxon>
        <taxon>Methanobacteriota</taxon>
        <taxon>Stenosarchaea group</taxon>
        <taxon>Methanomicrobia</taxon>
        <taxon>Methanomicrobiales</taxon>
        <taxon>Methanomicrobiaceae</taxon>
        <taxon>Methanomicrobium</taxon>
    </lineage>
</organism>
<evidence type="ECO:0000259" key="18">
    <source>
        <dbReference type="Pfam" id="PF01982"/>
    </source>
</evidence>
<feature type="domain" description="Riboflavin kinase" evidence="18">
    <location>
        <begin position="99"/>
        <end position="219"/>
    </location>
</feature>
<keyword evidence="10 17" id="KW-0547">Nucleotide-binding</keyword>
<evidence type="ECO:0000313" key="19">
    <source>
        <dbReference type="EMBL" id="WFN36212.1"/>
    </source>
</evidence>
<dbReference type="Gene3D" id="2.40.30.30">
    <property type="entry name" value="Riboflavin kinase-like"/>
    <property type="match status" value="1"/>
</dbReference>
<dbReference type="GO" id="GO:0009231">
    <property type="term" value="P:riboflavin biosynthetic process"/>
    <property type="evidence" value="ECO:0007669"/>
    <property type="project" value="InterPro"/>
</dbReference>
<comment type="cofactor">
    <cofactor evidence="17">
        <name>Mg(2+)</name>
        <dbReference type="ChEBI" id="CHEBI:18420"/>
    </cofactor>
    <text evidence="17">Binds 1 Mg(2+) ion per subunit.</text>
</comment>
<evidence type="ECO:0000256" key="12">
    <source>
        <dbReference type="ARBA" id="ARBA00022842"/>
    </source>
</evidence>
<feature type="binding site" evidence="17">
    <location>
        <begin position="201"/>
        <end position="204"/>
    </location>
    <ligand>
        <name>CDP</name>
        <dbReference type="ChEBI" id="CHEBI:58069"/>
    </ligand>
</feature>
<feature type="binding site" evidence="17">
    <location>
        <position position="196"/>
    </location>
    <ligand>
        <name>FMN</name>
        <dbReference type="ChEBI" id="CHEBI:58210"/>
    </ligand>
</feature>
<dbReference type="GO" id="GO:0000287">
    <property type="term" value="F:magnesium ion binding"/>
    <property type="evidence" value="ECO:0007669"/>
    <property type="project" value="UniProtKB-UniRule"/>
</dbReference>
<evidence type="ECO:0000256" key="15">
    <source>
        <dbReference type="ARBA" id="ARBA00033116"/>
    </source>
</evidence>
<evidence type="ECO:0000256" key="17">
    <source>
        <dbReference type="HAMAP-Rule" id="MF_01285"/>
    </source>
</evidence>
<keyword evidence="8 17" id="KW-0808">Transferase</keyword>
<dbReference type="InterPro" id="IPR036388">
    <property type="entry name" value="WH-like_DNA-bd_sf"/>
</dbReference>
<comment type="function">
    <text evidence="1 17">Catalyzes the CTP-dependent phosphorylation of riboflavin (vitamin B2) to form flavin mononucleotide (FMN).</text>
</comment>
<dbReference type="HAMAP" id="MF_01285">
    <property type="entry name" value="Riboflavin_kinase"/>
    <property type="match status" value="1"/>
</dbReference>
<keyword evidence="12 17" id="KW-0460">Magnesium</keyword>
<dbReference type="Pfam" id="PF01982">
    <property type="entry name" value="CTP-dep_RFKase"/>
    <property type="match status" value="1"/>
</dbReference>
<dbReference type="SUPFAM" id="SSF82114">
    <property type="entry name" value="Riboflavin kinase-like"/>
    <property type="match status" value="1"/>
</dbReference>
<evidence type="ECO:0000256" key="8">
    <source>
        <dbReference type="ARBA" id="ARBA00022679"/>
    </source>
</evidence>
<dbReference type="Proteomes" id="UP001218895">
    <property type="component" value="Chromosome"/>
</dbReference>
<evidence type="ECO:0000256" key="4">
    <source>
        <dbReference type="ARBA" id="ARBA00011987"/>
    </source>
</evidence>
<dbReference type="GO" id="GO:0000166">
    <property type="term" value="F:nucleotide binding"/>
    <property type="evidence" value="ECO:0007669"/>
    <property type="project" value="UniProtKB-UniRule"/>
</dbReference>
<dbReference type="InterPro" id="IPR036390">
    <property type="entry name" value="WH_DNA-bd_sf"/>
</dbReference>
<evidence type="ECO:0000256" key="6">
    <source>
        <dbReference type="ARBA" id="ARBA00022630"/>
    </source>
</evidence>
<feature type="binding site" evidence="17">
    <location>
        <position position="131"/>
    </location>
    <ligand>
        <name>Mg(2+)</name>
        <dbReference type="ChEBI" id="CHEBI:18420"/>
    </ligand>
</feature>
<feature type="binding site" evidence="17">
    <location>
        <position position="188"/>
    </location>
    <ligand>
        <name>FMN</name>
        <dbReference type="ChEBI" id="CHEBI:58210"/>
    </ligand>
</feature>
<feature type="binding site" evidence="17">
    <location>
        <begin position="102"/>
        <end position="107"/>
    </location>
    <ligand>
        <name>CDP</name>
        <dbReference type="ChEBI" id="CHEBI:58069"/>
    </ligand>
</feature>
<dbReference type="GeneID" id="79950463"/>
<keyword evidence="20" id="KW-1185">Reference proteome</keyword>
<evidence type="ECO:0000256" key="10">
    <source>
        <dbReference type="ARBA" id="ARBA00022741"/>
    </source>
</evidence>
<dbReference type="InterPro" id="IPR023470">
    <property type="entry name" value="Riboflavin_kinase_archaeal"/>
</dbReference>
<dbReference type="InterPro" id="IPR023465">
    <property type="entry name" value="Riboflavin_kinase_dom_sf"/>
</dbReference>
<dbReference type="AlphaFoldDB" id="A0AAF0FPQ9"/>
<evidence type="ECO:0000256" key="13">
    <source>
        <dbReference type="ARBA" id="ARBA00029789"/>
    </source>
</evidence>
<comment type="caution">
    <text evidence="17">Lacks conserved residue(s) required for the propagation of feature annotation.</text>
</comment>
<dbReference type="SUPFAM" id="SSF46785">
    <property type="entry name" value="Winged helix' DNA-binding domain"/>
    <property type="match status" value="1"/>
</dbReference>
<dbReference type="PANTHER" id="PTHR40706:SF1">
    <property type="entry name" value="RIBOFLAVIN KINASE"/>
    <property type="match status" value="1"/>
</dbReference>
<dbReference type="GO" id="GO:0009398">
    <property type="term" value="P:FMN biosynthetic process"/>
    <property type="evidence" value="ECO:0007669"/>
    <property type="project" value="UniProtKB-UniRule"/>
</dbReference>
<dbReference type="KEGG" id="manq:L1994_08655"/>
<gene>
    <name evidence="17" type="primary">ribK</name>
    <name evidence="19" type="ORF">L1994_08655</name>
</gene>
<reference evidence="19" key="1">
    <citation type="submission" date="2022-01" db="EMBL/GenBank/DDBJ databases">
        <title>Complete genome of Methanomicrobium antiquum DSM 21220.</title>
        <authorList>
            <person name="Chen S.-C."/>
            <person name="You Y.-T."/>
            <person name="Zhou Y.-Z."/>
            <person name="Lai M.-C."/>
        </authorList>
    </citation>
    <scope>NUCLEOTIDE SEQUENCE</scope>
    <source>
        <strain evidence="19">DSM 21220</strain>
    </source>
</reference>